<feature type="domain" description="Glycosyltransferase subfamily 4-like N-terminal" evidence="2">
    <location>
        <begin position="24"/>
        <end position="186"/>
    </location>
</feature>
<proteinExistence type="predicted"/>
<dbReference type="RefSeq" id="WP_065679281.1">
    <property type="nucleotide sequence ID" value="NZ_AP025460.1"/>
</dbReference>
<evidence type="ECO:0000313" key="4">
    <source>
        <dbReference type="Proteomes" id="UP000092876"/>
    </source>
</evidence>
<dbReference type="EMBL" id="FLQP01000029">
    <property type="protein sequence ID" value="SBS64683.1"/>
    <property type="molecule type" value="Genomic_DNA"/>
</dbReference>
<reference evidence="4" key="1">
    <citation type="submission" date="2016-06" db="EMBL/GenBank/DDBJ databases">
        <authorList>
            <person name="Rodrigo-Torres Lidia"/>
            <person name="Arahal R.David."/>
        </authorList>
    </citation>
    <scope>NUCLEOTIDE SEQUENCE [LARGE SCALE GENOMIC DNA]</scope>
    <source>
        <strain evidence="4">CECT 7223</strain>
    </source>
</reference>
<evidence type="ECO:0000259" key="1">
    <source>
        <dbReference type="Pfam" id="PF00534"/>
    </source>
</evidence>
<dbReference type="PANTHER" id="PTHR45947:SF3">
    <property type="entry name" value="SULFOQUINOVOSYL TRANSFERASE SQD2"/>
    <property type="match status" value="1"/>
</dbReference>
<dbReference type="Pfam" id="PF13439">
    <property type="entry name" value="Glyco_transf_4"/>
    <property type="match status" value="1"/>
</dbReference>
<keyword evidence="3" id="KW-0808">Transferase</keyword>
<dbReference type="InterPro" id="IPR001296">
    <property type="entry name" value="Glyco_trans_1"/>
</dbReference>
<dbReference type="SUPFAM" id="SSF53756">
    <property type="entry name" value="UDP-Glycosyltransferase/glycogen phosphorylase"/>
    <property type="match status" value="1"/>
</dbReference>
<dbReference type="InterPro" id="IPR028098">
    <property type="entry name" value="Glyco_trans_4-like_N"/>
</dbReference>
<dbReference type="CDD" id="cd03801">
    <property type="entry name" value="GT4_PimA-like"/>
    <property type="match status" value="1"/>
</dbReference>
<protein>
    <submittedName>
        <fullName evidence="3">Putative teichuronic acid biosynthesis glycosyltransferase TuaC</fullName>
        <ecNumber evidence="3">2.4.-.-</ecNumber>
    </submittedName>
</protein>
<gene>
    <name evidence="3" type="primary">tuaC</name>
    <name evidence="3" type="ORF">VAT7223_02315</name>
</gene>
<dbReference type="AlphaFoldDB" id="A0A1C3ITE8"/>
<dbReference type="InterPro" id="IPR050194">
    <property type="entry name" value="Glycosyltransferase_grp1"/>
</dbReference>
<keyword evidence="3" id="KW-0328">Glycosyltransferase</keyword>
<accession>A0A1C3ITE8</accession>
<dbReference type="GeneID" id="94233547"/>
<dbReference type="Pfam" id="PF00534">
    <property type="entry name" value="Glycos_transf_1"/>
    <property type="match status" value="1"/>
</dbReference>
<name>A0A1C3ITE8_9VIBR</name>
<evidence type="ECO:0000259" key="2">
    <source>
        <dbReference type="Pfam" id="PF13439"/>
    </source>
</evidence>
<dbReference type="Proteomes" id="UP000092876">
    <property type="component" value="Unassembled WGS sequence"/>
</dbReference>
<dbReference type="PANTHER" id="PTHR45947">
    <property type="entry name" value="SULFOQUINOVOSYL TRANSFERASE SQD2"/>
    <property type="match status" value="1"/>
</dbReference>
<feature type="domain" description="Glycosyl transferase family 1" evidence="1">
    <location>
        <begin position="194"/>
        <end position="357"/>
    </location>
</feature>
<dbReference type="Gene3D" id="3.40.50.2000">
    <property type="entry name" value="Glycogen Phosphorylase B"/>
    <property type="match status" value="2"/>
</dbReference>
<evidence type="ECO:0000313" key="3">
    <source>
        <dbReference type="EMBL" id="SBS64683.1"/>
    </source>
</evidence>
<dbReference type="GO" id="GO:0016757">
    <property type="term" value="F:glycosyltransferase activity"/>
    <property type="evidence" value="ECO:0007669"/>
    <property type="project" value="UniProtKB-KW"/>
</dbReference>
<organism evidence="3 4">
    <name type="scientific">Vibrio atlanticus</name>
    <dbReference type="NCBI Taxonomy" id="693153"/>
    <lineage>
        <taxon>Bacteria</taxon>
        <taxon>Pseudomonadati</taxon>
        <taxon>Pseudomonadota</taxon>
        <taxon>Gammaproteobacteria</taxon>
        <taxon>Vibrionales</taxon>
        <taxon>Vibrionaceae</taxon>
        <taxon>Vibrio</taxon>
    </lineage>
</organism>
<sequence length="382" mass="42576">MKKVAFVAPTYPVLSETFIQTEVDSVKACGHDVCVMTFKIENSEKQFDYDIVEIGKNVRMGKVASINWIGFIKAVSFISKQTSMPKKSLFAYGFKLALQLAENDAEHVHAHFCQHTTAHAIVAAKLLNITCSFVAHGHDVYEFAYDIEHKISSSDFVVAVCKDMLADFNTMAKGNIKLLHCGVNTKQFQLNPKAETKQLRFVFLGRLVEQKGIHHLIDALAPIAEPLDIHLDIIGTGDLEQQLKLQVKEQGLTRNVTFLGAKPHEWVKEKLSNYDSLIAPFCFSETGCVDTGPLVLKEAMAVGTPVITTNIMGCKEIVSPETGFVVSEKNVEELREAIERFAQLSSNDKTSMGLKARERVKDSFNSIKQAQQLSRWIENPAQ</sequence>
<dbReference type="EC" id="2.4.-.-" evidence="3"/>